<organism evidence="13 14">
    <name type="scientific">Gouania willdenowi</name>
    <name type="common">Blunt-snouted clingfish</name>
    <name type="synonym">Lepadogaster willdenowi</name>
    <dbReference type="NCBI Taxonomy" id="441366"/>
    <lineage>
        <taxon>Eukaryota</taxon>
        <taxon>Metazoa</taxon>
        <taxon>Chordata</taxon>
        <taxon>Craniata</taxon>
        <taxon>Vertebrata</taxon>
        <taxon>Euteleostomi</taxon>
        <taxon>Actinopterygii</taxon>
        <taxon>Neopterygii</taxon>
        <taxon>Teleostei</taxon>
        <taxon>Neoteleostei</taxon>
        <taxon>Acanthomorphata</taxon>
        <taxon>Ovalentaria</taxon>
        <taxon>Blenniimorphae</taxon>
        <taxon>Blenniiformes</taxon>
        <taxon>Gobiesocoidei</taxon>
        <taxon>Gobiesocidae</taxon>
        <taxon>Gobiesocinae</taxon>
        <taxon>Gouania</taxon>
    </lineage>
</organism>
<feature type="domain" description="C2H2-type" evidence="12">
    <location>
        <begin position="390"/>
        <end position="417"/>
    </location>
</feature>
<dbReference type="Proteomes" id="UP000694680">
    <property type="component" value="Chromosome 9"/>
</dbReference>
<dbReference type="GO" id="GO:0008270">
    <property type="term" value="F:zinc ion binding"/>
    <property type="evidence" value="ECO:0007669"/>
    <property type="project" value="UniProtKB-KW"/>
</dbReference>
<evidence type="ECO:0000256" key="4">
    <source>
        <dbReference type="ARBA" id="ARBA00022771"/>
    </source>
</evidence>
<feature type="region of interest" description="Disordered" evidence="11">
    <location>
        <begin position="264"/>
        <end position="324"/>
    </location>
</feature>
<dbReference type="GO" id="GO:0003677">
    <property type="term" value="F:DNA binding"/>
    <property type="evidence" value="ECO:0007669"/>
    <property type="project" value="UniProtKB-KW"/>
</dbReference>
<dbReference type="InterPro" id="IPR013087">
    <property type="entry name" value="Znf_C2H2_type"/>
</dbReference>
<dbReference type="GO" id="GO:0000122">
    <property type="term" value="P:negative regulation of transcription by RNA polymerase II"/>
    <property type="evidence" value="ECO:0007669"/>
    <property type="project" value="UniProtKB-ARBA"/>
</dbReference>
<evidence type="ECO:0000256" key="5">
    <source>
        <dbReference type="ARBA" id="ARBA00022833"/>
    </source>
</evidence>
<feature type="domain" description="C2H2-type" evidence="12">
    <location>
        <begin position="418"/>
        <end position="445"/>
    </location>
</feature>
<dbReference type="PANTHER" id="PTHR24394">
    <property type="entry name" value="ZINC FINGER PROTEIN"/>
    <property type="match status" value="1"/>
</dbReference>
<dbReference type="Gene3D" id="3.30.160.60">
    <property type="entry name" value="Classic Zinc Finger"/>
    <property type="match status" value="10"/>
</dbReference>
<evidence type="ECO:0000256" key="1">
    <source>
        <dbReference type="ARBA" id="ARBA00004123"/>
    </source>
</evidence>
<keyword evidence="9" id="KW-0539">Nucleus</keyword>
<feature type="domain" description="C2H2-type" evidence="12">
    <location>
        <begin position="446"/>
        <end position="473"/>
    </location>
</feature>
<dbReference type="PROSITE" id="PS00028">
    <property type="entry name" value="ZINC_FINGER_C2H2_1"/>
    <property type="match status" value="10"/>
</dbReference>
<gene>
    <name evidence="13" type="primary">LOC114469448</name>
</gene>
<feature type="domain" description="C2H2-type" evidence="12">
    <location>
        <begin position="502"/>
        <end position="529"/>
    </location>
</feature>
<evidence type="ECO:0000259" key="12">
    <source>
        <dbReference type="PROSITE" id="PS50157"/>
    </source>
</evidence>
<dbReference type="InterPro" id="IPR036236">
    <property type="entry name" value="Znf_C2H2_sf"/>
</dbReference>
<evidence type="ECO:0000256" key="8">
    <source>
        <dbReference type="ARBA" id="ARBA00023163"/>
    </source>
</evidence>
<feature type="domain" description="C2H2-type" evidence="12">
    <location>
        <begin position="362"/>
        <end position="389"/>
    </location>
</feature>
<keyword evidence="7" id="KW-0238">DNA-binding</keyword>
<dbReference type="FunFam" id="3.30.160.60:FF:002005">
    <property type="entry name" value="Zinc finger protein 200"/>
    <property type="match status" value="2"/>
</dbReference>
<protein>
    <submittedName>
        <fullName evidence="13">Oocyte zinc finger protein XlCOF22-like</fullName>
    </submittedName>
</protein>
<keyword evidence="3" id="KW-0677">Repeat</keyword>
<dbReference type="GO" id="GO:0005634">
    <property type="term" value="C:nucleus"/>
    <property type="evidence" value="ECO:0007669"/>
    <property type="project" value="UniProtKB-SubCell"/>
</dbReference>
<accession>A0A8C5G2J8</accession>
<dbReference type="Ensembl" id="ENSGWIT00000011261.1">
    <property type="protein sequence ID" value="ENSGWIP00000010124.1"/>
    <property type="gene ID" value="ENSGWIG00000005974.1"/>
</dbReference>
<dbReference type="PANTHER" id="PTHR24394:SF29">
    <property type="entry name" value="MYONEURIN"/>
    <property type="match status" value="1"/>
</dbReference>
<evidence type="ECO:0000256" key="3">
    <source>
        <dbReference type="ARBA" id="ARBA00022737"/>
    </source>
</evidence>
<keyword evidence="2" id="KW-0479">Metal-binding</keyword>
<dbReference type="Pfam" id="PF00096">
    <property type="entry name" value="zf-C2H2"/>
    <property type="match status" value="7"/>
</dbReference>
<reference evidence="13" key="1">
    <citation type="submission" date="2020-06" db="EMBL/GenBank/DDBJ databases">
        <authorList>
            <consortium name="Wellcome Sanger Institute Data Sharing"/>
        </authorList>
    </citation>
    <scope>NUCLEOTIDE SEQUENCE [LARGE SCALE GENOMIC DNA]</scope>
</reference>
<dbReference type="AlphaFoldDB" id="A0A8C5G2J8"/>
<dbReference type="FunFam" id="3.30.160.60:FF:000624">
    <property type="entry name" value="zinc finger protein 697"/>
    <property type="match status" value="2"/>
</dbReference>
<keyword evidence="14" id="KW-1185">Reference proteome</keyword>
<sequence>MEQLKTPSPLSLTSNPADNWHSWQQSFQRYIAASGEKDEKVKIDILLHTIGEDALEVFNTLTVAAEGDELTMEDVLQAFRDHYSPQRTVVFERVQYWSHQMTAGTSVNTFITELRQKSKDCEFGIIENDMLRDKLVLSITDAHLKKRLLQERCLTLYRAIEICRATEQPTVTDCVFSERKNVEQLLPERLHIKEEPEMLSAGQEQKQLCVQQETNSAACPVKCKDEEEQPQASQLHWRQLTGINMKEEPSTCSLNELMTSVEMNSEGPEAAQNPDPSSLVLQGPDGTKTDSSQTKDSKDYEDEDLWRKPLSESEAEADFDSTGKKRKMSYKASLKCDVCRKSFNVQSKFKRHMRIHTGEKPFECDVCRKCFTQESTLKRHMIIHTGEKPFECDVCRKSFSRQANLKSHMRIHTIEKPFECEVCRKCFTQESILKGHMRIHTGEKPFDCDVCRKSFNVQSKFKRHMRIHTGEKPFECDVCGKCFSQQANLRSHMGIHTVEKPFECEVCRTCFTEESILKGHMRIHTGEKPFECDVCGKCFSKQANLRSHMRIHIVEKPFECDVCRKSFIQESTLKRHMRIHTGEKPFKCDVCGKSFNDQSNLKRHMRIHTGEK</sequence>
<evidence type="ECO:0000256" key="6">
    <source>
        <dbReference type="ARBA" id="ARBA00023015"/>
    </source>
</evidence>
<proteinExistence type="predicted"/>
<evidence type="ECO:0000313" key="13">
    <source>
        <dbReference type="Ensembl" id="ENSGWIP00000010124.1"/>
    </source>
</evidence>
<dbReference type="SUPFAM" id="SSF57667">
    <property type="entry name" value="beta-beta-alpha zinc fingers"/>
    <property type="match status" value="6"/>
</dbReference>
<evidence type="ECO:0000256" key="9">
    <source>
        <dbReference type="ARBA" id="ARBA00023242"/>
    </source>
</evidence>
<feature type="domain" description="C2H2-type" evidence="12">
    <location>
        <begin position="586"/>
        <end position="612"/>
    </location>
</feature>
<dbReference type="FunFam" id="3.30.160.60:FF:000325">
    <property type="entry name" value="ZFP90 zinc finger protein"/>
    <property type="match status" value="1"/>
</dbReference>
<dbReference type="GO" id="GO:0000981">
    <property type="term" value="F:DNA-binding transcription factor activity, RNA polymerase II-specific"/>
    <property type="evidence" value="ECO:0007669"/>
    <property type="project" value="TreeGrafter"/>
</dbReference>
<keyword evidence="6" id="KW-0805">Transcription regulation</keyword>
<reference evidence="13" key="3">
    <citation type="submission" date="2025-09" db="UniProtKB">
        <authorList>
            <consortium name="Ensembl"/>
        </authorList>
    </citation>
    <scope>IDENTIFICATION</scope>
</reference>
<dbReference type="PROSITE" id="PS50157">
    <property type="entry name" value="ZINC_FINGER_C2H2_2"/>
    <property type="match status" value="10"/>
</dbReference>
<keyword evidence="8" id="KW-0804">Transcription</keyword>
<feature type="domain" description="C2H2-type" evidence="12">
    <location>
        <begin position="334"/>
        <end position="361"/>
    </location>
</feature>
<feature type="domain" description="C2H2-type" evidence="12">
    <location>
        <begin position="558"/>
        <end position="585"/>
    </location>
</feature>
<name>A0A8C5G2J8_GOUWI</name>
<reference evidence="13" key="2">
    <citation type="submission" date="2025-08" db="UniProtKB">
        <authorList>
            <consortium name="Ensembl"/>
        </authorList>
    </citation>
    <scope>IDENTIFICATION</scope>
</reference>
<evidence type="ECO:0000256" key="11">
    <source>
        <dbReference type="SAM" id="MobiDB-lite"/>
    </source>
</evidence>
<dbReference type="Pfam" id="PF13465">
    <property type="entry name" value="zf-H2C2_2"/>
    <property type="match status" value="1"/>
</dbReference>
<dbReference type="FunFam" id="3.30.160.60:FF:000912">
    <property type="entry name" value="Zinc finger protein 660"/>
    <property type="match status" value="2"/>
</dbReference>
<dbReference type="SMART" id="SM00355">
    <property type="entry name" value="ZnF_C2H2"/>
    <property type="match status" value="10"/>
</dbReference>
<dbReference type="GO" id="GO:0045596">
    <property type="term" value="P:negative regulation of cell differentiation"/>
    <property type="evidence" value="ECO:0007669"/>
    <property type="project" value="UniProtKB-ARBA"/>
</dbReference>
<evidence type="ECO:0000256" key="2">
    <source>
        <dbReference type="ARBA" id="ARBA00022723"/>
    </source>
</evidence>
<keyword evidence="4 10" id="KW-0863">Zinc-finger</keyword>
<feature type="domain" description="C2H2-type" evidence="12">
    <location>
        <begin position="530"/>
        <end position="557"/>
    </location>
</feature>
<evidence type="ECO:0000256" key="10">
    <source>
        <dbReference type="PROSITE-ProRule" id="PRU00042"/>
    </source>
</evidence>
<dbReference type="FunFam" id="3.30.160.60:FF:001498">
    <property type="entry name" value="Zinc finger protein 404"/>
    <property type="match status" value="3"/>
</dbReference>
<evidence type="ECO:0000256" key="7">
    <source>
        <dbReference type="ARBA" id="ARBA00023125"/>
    </source>
</evidence>
<feature type="domain" description="C2H2-type" evidence="12">
    <location>
        <begin position="474"/>
        <end position="501"/>
    </location>
</feature>
<comment type="subcellular location">
    <subcellularLocation>
        <location evidence="1">Nucleus</location>
    </subcellularLocation>
</comment>
<keyword evidence="5" id="KW-0862">Zinc</keyword>
<evidence type="ECO:0000313" key="14">
    <source>
        <dbReference type="Proteomes" id="UP000694680"/>
    </source>
</evidence>